<evidence type="ECO:0000256" key="1">
    <source>
        <dbReference type="ARBA" id="ARBA00023186"/>
    </source>
</evidence>
<dbReference type="Pfam" id="PF05348">
    <property type="entry name" value="UMP1"/>
    <property type="match status" value="1"/>
</dbReference>
<dbReference type="EMBL" id="JASNWA010000006">
    <property type="protein sequence ID" value="KAK3174509.1"/>
    <property type="molecule type" value="Genomic_DNA"/>
</dbReference>
<evidence type="ECO:0008006" key="6">
    <source>
        <dbReference type="Google" id="ProtNLM"/>
    </source>
</evidence>
<dbReference type="Proteomes" id="UP001276659">
    <property type="component" value="Unassembled WGS sequence"/>
</dbReference>
<accession>A0AAE0DLM9</accession>
<reference evidence="4" key="1">
    <citation type="submission" date="2022-11" db="EMBL/GenBank/DDBJ databases">
        <title>Chromosomal genome sequence assembly and mating type (MAT) locus characterization of the leprose asexual lichenized fungus Lepraria neglecta (Nyl.) Erichsen.</title>
        <authorList>
            <person name="Allen J.L."/>
            <person name="Pfeffer B."/>
        </authorList>
    </citation>
    <scope>NUCLEOTIDE SEQUENCE</scope>
    <source>
        <strain evidence="4">Allen 5258</strain>
    </source>
</reference>
<dbReference type="GO" id="GO:0005737">
    <property type="term" value="C:cytoplasm"/>
    <property type="evidence" value="ECO:0007669"/>
    <property type="project" value="TreeGrafter"/>
</dbReference>
<organism evidence="4 5">
    <name type="scientific">Lepraria neglecta</name>
    <dbReference type="NCBI Taxonomy" id="209136"/>
    <lineage>
        <taxon>Eukaryota</taxon>
        <taxon>Fungi</taxon>
        <taxon>Dikarya</taxon>
        <taxon>Ascomycota</taxon>
        <taxon>Pezizomycotina</taxon>
        <taxon>Lecanoromycetes</taxon>
        <taxon>OSLEUM clade</taxon>
        <taxon>Lecanoromycetidae</taxon>
        <taxon>Lecanorales</taxon>
        <taxon>Lecanorineae</taxon>
        <taxon>Stereocaulaceae</taxon>
        <taxon>Lepraria</taxon>
    </lineage>
</organism>
<comment type="similarity">
    <text evidence="2">Belongs to the POMP/UMP1 family.</text>
</comment>
<keyword evidence="5" id="KW-1185">Reference proteome</keyword>
<feature type="compositionally biased region" description="Low complexity" evidence="3">
    <location>
        <begin position="1"/>
        <end position="21"/>
    </location>
</feature>
<keyword evidence="1" id="KW-0143">Chaperone</keyword>
<evidence type="ECO:0000313" key="5">
    <source>
        <dbReference type="Proteomes" id="UP001276659"/>
    </source>
</evidence>
<dbReference type="InterPro" id="IPR008012">
    <property type="entry name" value="Ump1"/>
</dbReference>
<feature type="region of interest" description="Disordered" evidence="3">
    <location>
        <begin position="1"/>
        <end position="60"/>
    </location>
</feature>
<evidence type="ECO:0000256" key="2">
    <source>
        <dbReference type="ARBA" id="ARBA00043974"/>
    </source>
</evidence>
<dbReference type="AlphaFoldDB" id="A0AAE0DLM9"/>
<name>A0AAE0DLM9_9LECA</name>
<dbReference type="GO" id="GO:0005634">
    <property type="term" value="C:nucleus"/>
    <property type="evidence" value="ECO:0007669"/>
    <property type="project" value="TreeGrafter"/>
</dbReference>
<protein>
    <recommendedName>
        <fullName evidence="6">Proteasome maturation factor UMP1</fullName>
    </recommendedName>
</protein>
<proteinExistence type="inferred from homology"/>
<gene>
    <name evidence="4" type="ORF">OEA41_001755</name>
</gene>
<dbReference type="PANTHER" id="PTHR12828">
    <property type="entry name" value="PROTEASOME MATURATION PROTEIN UMP1"/>
    <property type="match status" value="1"/>
</dbReference>
<dbReference type="PANTHER" id="PTHR12828:SF3">
    <property type="entry name" value="PROTEASOME MATURATION PROTEIN"/>
    <property type="match status" value="1"/>
</dbReference>
<sequence>MKIAPPSSHSTSATNTSSNTTKGAPSAPGLHDTLRSSLSSTNDTITPSGTPQLTSSHPLESRLAQWQATQDTLKMNMLRRNFGIAEPVRRGMEAKICKEGEWRPACLGGSAGVSGEVLAGRDTEISWEDVYRGDESREATDFHTEMEGKVGMERW</sequence>
<comment type="caution">
    <text evidence="4">The sequence shown here is derived from an EMBL/GenBank/DDBJ whole genome shotgun (WGS) entry which is preliminary data.</text>
</comment>
<evidence type="ECO:0000256" key="3">
    <source>
        <dbReference type="SAM" id="MobiDB-lite"/>
    </source>
</evidence>
<evidence type="ECO:0000313" key="4">
    <source>
        <dbReference type="EMBL" id="KAK3174509.1"/>
    </source>
</evidence>
<feature type="compositionally biased region" description="Polar residues" evidence="3">
    <location>
        <begin position="35"/>
        <end position="60"/>
    </location>
</feature>
<dbReference type="GO" id="GO:0043248">
    <property type="term" value="P:proteasome assembly"/>
    <property type="evidence" value="ECO:0007669"/>
    <property type="project" value="InterPro"/>
</dbReference>